<evidence type="ECO:0000256" key="2">
    <source>
        <dbReference type="SAM" id="Coils"/>
    </source>
</evidence>
<feature type="domain" description="B box-type" evidence="4">
    <location>
        <begin position="62"/>
        <end position="104"/>
    </location>
</feature>
<feature type="compositionally biased region" description="Basic residues" evidence="3">
    <location>
        <begin position="14"/>
        <end position="30"/>
    </location>
</feature>
<dbReference type="GO" id="GO:0031625">
    <property type="term" value="F:ubiquitin protein ligase binding"/>
    <property type="evidence" value="ECO:0007669"/>
    <property type="project" value="TreeGrafter"/>
</dbReference>
<dbReference type="GO" id="GO:0070842">
    <property type="term" value="P:aggresome assembly"/>
    <property type="evidence" value="ECO:0007669"/>
    <property type="project" value="TreeGrafter"/>
</dbReference>
<proteinExistence type="predicted"/>
<feature type="compositionally biased region" description="Low complexity" evidence="3">
    <location>
        <begin position="516"/>
        <end position="528"/>
    </location>
</feature>
<dbReference type="Proteomes" id="UP001140094">
    <property type="component" value="Unassembled WGS sequence"/>
</dbReference>
<dbReference type="GO" id="GO:0005164">
    <property type="term" value="F:tumor necrosis factor receptor binding"/>
    <property type="evidence" value="ECO:0007669"/>
    <property type="project" value="TreeGrafter"/>
</dbReference>
<dbReference type="Gene3D" id="3.30.160.60">
    <property type="entry name" value="Classic Zinc Finger"/>
    <property type="match status" value="1"/>
</dbReference>
<keyword evidence="1" id="KW-0479">Metal-binding</keyword>
<evidence type="ECO:0000256" key="3">
    <source>
        <dbReference type="SAM" id="MobiDB-lite"/>
    </source>
</evidence>
<dbReference type="Pfam" id="PF00643">
    <property type="entry name" value="zf-B_box"/>
    <property type="match status" value="1"/>
</dbReference>
<feature type="region of interest" description="Disordered" evidence="3">
    <location>
        <begin position="1076"/>
        <end position="1161"/>
    </location>
</feature>
<feature type="compositionally biased region" description="Low complexity" evidence="3">
    <location>
        <begin position="1076"/>
        <end position="1089"/>
    </location>
</feature>
<dbReference type="InterPro" id="IPR053003">
    <property type="entry name" value="TRIM_RBCC_E3_ubiq-ligases"/>
</dbReference>
<feature type="region of interest" description="Disordered" evidence="3">
    <location>
        <begin position="426"/>
        <end position="462"/>
    </location>
</feature>
<gene>
    <name evidence="5" type="primary">TRIM37</name>
    <name evidence="5" type="ORF">H4R20_000520</name>
</gene>
<feature type="compositionally biased region" description="Polar residues" evidence="3">
    <location>
        <begin position="925"/>
        <end position="941"/>
    </location>
</feature>
<feature type="region of interest" description="Disordered" evidence="3">
    <location>
        <begin position="502"/>
        <end position="563"/>
    </location>
</feature>
<dbReference type="GO" id="GO:0061630">
    <property type="term" value="F:ubiquitin protein ligase activity"/>
    <property type="evidence" value="ECO:0007669"/>
    <property type="project" value="UniProtKB-EC"/>
</dbReference>
<feature type="region of interest" description="Disordered" evidence="3">
    <location>
        <begin position="1"/>
        <end position="47"/>
    </location>
</feature>
<dbReference type="GO" id="GO:0005778">
    <property type="term" value="C:peroxisomal membrane"/>
    <property type="evidence" value="ECO:0007669"/>
    <property type="project" value="TreeGrafter"/>
</dbReference>
<dbReference type="PROSITE" id="PS50119">
    <property type="entry name" value="ZF_BBOX"/>
    <property type="match status" value="1"/>
</dbReference>
<keyword evidence="6" id="KW-1185">Reference proteome</keyword>
<keyword evidence="5" id="KW-0808">Transferase</keyword>
<sequence>MLRPNQSPKERSPLHRHVHTRLPRQRRKSSEHRGDASADDESDGEGGLEQTLFAESPQNLENASERCAAHPGSRNELWCEGCMEAICSHCAGSTKHQSHAVVKLSAAYDDTFEEVEAMQIKLVRRLTETRQRNALLDESLANLVSSLEQAQQALDEQLGRDIGAIEKEFERHQEKLQTEIDECAEWRGGLEETLNTVQMMVEEFTPAQLVTRRRRILGLLGAVERARPAKWWSWKQPPTAGLAEMAQPPWHYTTLYVPRVLELGRRRGHVRVISDPFSAHGMVWQVEARRSRGELGDSCLAVVATCVEGCQSPAFTVSVHVAAAEDPEADGMVTPRDDSKRIAGARKALQAATEQETQRHFVQERRSHAWQTQPACEFVLCTLGELQGADVLDSGGGVTVRVGVQPESFRELARVQQERIRVLEQRQLDASGNGSGLAELGSMRPSRRRRESNDDYGWATSPRMAQRMEPVRMRQVAEPALPRIPQSPQSIQSQFTFTADSTRHNRYHSQPTGRCASSSSSNDSQAASPTPATKFIPSSAPEPNTRLDLSGRDRSRTESLAQRLRKQAPVPFPLGAIRAQSAQPFTMPAAIESQASVHAQSDAGDRSGMLRRLSGWVRTTEGRVAQQARRVRQQLSSSPEAQDTPKLDAIDDWTFLDMALSPTSPHASDSAPVSLAMQMAAGAAVSAGAPTSTKYQSPPGIPLPPLPNTSKLGDQGPASYDSGFSFDGVADIEREQAKVDARAATISARSQQQRGKPAHSTEGEGKLRARYDSLVERIDALQLIANTVENSRDGFTEGTLRRISSELGVLMDSRRRRFAEARALSSVITSPEHLDMGLDERKRCLIRPQTTDGRRSISVGQAELQRATASLLSSANTHRQLAMDSPDDPLTACDVGLQDAPGASTESNASIEGFGGVLNARLSEHNSPTRSQAPLSDTTPTDGDKAAALDRINVRTPQGPGRFAEYVAATPPPAAASAGSFVGKSGRSTTLPPLAARYPGSSSSIVASRLPDISATTPTRDNAASRQVRSARALRKRVRFPEEQRMLETIRLIDPSVAQSIESHAAKSAAAAAAASAATSPVSTRTTSARLSPPRLNLARRLSGGSISSGSDDELQRDGLAAKVRSSPRLSPKRLLDENNKPEDDAFTNSPASSEEKFGTASSQMFDDAVKQPLMLLDDDSEDSIDNPTKRAPAPPRLQLTSSDRLSASARKNSGCNAPVRCRSTAIFDHSVLSPTLADMAGNHDTGAHAVSAFECTEESDGGVSSQYEDALDSVSRLQGSTTESHGLGIATTTLQDSSDFSMNAPLKNGAAGTQQKQILSERINSRGLAVGPNSVSSQSSPASFTHTLGSANCSSSSSPPTLEHTLLHTSDASVFDDASARPRNARLAFQL</sequence>
<dbReference type="SUPFAM" id="SSF57845">
    <property type="entry name" value="B-box zinc-binding domain"/>
    <property type="match status" value="1"/>
</dbReference>
<accession>A0A9W8HZ20</accession>
<dbReference type="SMART" id="SM00336">
    <property type="entry name" value="BBOX"/>
    <property type="match status" value="1"/>
</dbReference>
<feature type="region of interest" description="Disordered" evidence="3">
    <location>
        <begin position="689"/>
        <end position="716"/>
    </location>
</feature>
<feature type="compositionally biased region" description="Polar residues" evidence="3">
    <location>
        <begin position="1199"/>
        <end position="1215"/>
    </location>
</feature>
<dbReference type="PANTHER" id="PTHR36754">
    <property type="entry name" value="E3 UBIQUITIN-PROTEIN LIGASE TRIM37"/>
    <property type="match status" value="1"/>
</dbReference>
<dbReference type="OrthoDB" id="5588412at2759"/>
<evidence type="ECO:0000313" key="5">
    <source>
        <dbReference type="EMBL" id="KAJ2808926.1"/>
    </source>
</evidence>
<protein>
    <submittedName>
        <fullName evidence="5">Tripartite motif containing 37</fullName>
        <ecNumber evidence="5">2.3.2.27</ecNumber>
    </submittedName>
</protein>
<comment type="caution">
    <text evidence="5">The sequence shown here is derived from an EMBL/GenBank/DDBJ whole genome shotgun (WGS) entry which is preliminary data.</text>
</comment>
<evidence type="ECO:0000313" key="6">
    <source>
        <dbReference type="Proteomes" id="UP001140094"/>
    </source>
</evidence>
<feature type="compositionally biased region" description="Basic and acidic residues" evidence="3">
    <location>
        <begin position="1134"/>
        <end position="1144"/>
    </location>
</feature>
<dbReference type="EC" id="2.3.2.27" evidence="5"/>
<evidence type="ECO:0000256" key="1">
    <source>
        <dbReference type="PROSITE-ProRule" id="PRU00024"/>
    </source>
</evidence>
<organism evidence="5 6">
    <name type="scientific">Coemansia guatemalensis</name>
    <dbReference type="NCBI Taxonomy" id="2761395"/>
    <lineage>
        <taxon>Eukaryota</taxon>
        <taxon>Fungi</taxon>
        <taxon>Fungi incertae sedis</taxon>
        <taxon>Zoopagomycota</taxon>
        <taxon>Kickxellomycotina</taxon>
        <taxon>Kickxellomycetes</taxon>
        <taxon>Kickxellales</taxon>
        <taxon>Kickxellaceae</taxon>
        <taxon>Coemansia</taxon>
    </lineage>
</organism>
<feature type="coiled-coil region" evidence="2">
    <location>
        <begin position="140"/>
        <end position="182"/>
    </location>
</feature>
<keyword evidence="1" id="KW-0862">Zinc</keyword>
<evidence type="ECO:0000259" key="4">
    <source>
        <dbReference type="PROSITE" id="PS50119"/>
    </source>
</evidence>
<dbReference type="EMBL" id="JANBUO010000017">
    <property type="protein sequence ID" value="KAJ2808926.1"/>
    <property type="molecule type" value="Genomic_DNA"/>
</dbReference>
<keyword evidence="5" id="KW-0012">Acyltransferase</keyword>
<dbReference type="PANTHER" id="PTHR36754:SF2">
    <property type="entry name" value="E3 UBIQUITIN-PROTEIN LIGASE TRIM37"/>
    <property type="match status" value="1"/>
</dbReference>
<feature type="region of interest" description="Disordered" evidence="3">
    <location>
        <begin position="875"/>
        <end position="895"/>
    </location>
</feature>
<feature type="region of interest" description="Disordered" evidence="3">
    <location>
        <begin position="925"/>
        <end position="944"/>
    </location>
</feature>
<feature type="region of interest" description="Disordered" evidence="3">
    <location>
        <begin position="1179"/>
        <end position="1215"/>
    </location>
</feature>
<keyword evidence="1" id="KW-0863">Zinc-finger</keyword>
<keyword evidence="2" id="KW-0175">Coiled coil</keyword>
<name>A0A9W8HZ20_9FUNG</name>
<reference evidence="5" key="1">
    <citation type="submission" date="2022-07" db="EMBL/GenBank/DDBJ databases">
        <title>Phylogenomic reconstructions and comparative analyses of Kickxellomycotina fungi.</title>
        <authorList>
            <person name="Reynolds N.K."/>
            <person name="Stajich J.E."/>
            <person name="Barry K."/>
            <person name="Grigoriev I.V."/>
            <person name="Crous P."/>
            <person name="Smith M.E."/>
        </authorList>
    </citation>
    <scope>NUCLEOTIDE SEQUENCE</scope>
    <source>
        <strain evidence="5">NRRL 1565</strain>
    </source>
</reference>
<feature type="compositionally biased region" description="Acidic residues" evidence="3">
    <location>
        <begin position="37"/>
        <end position="46"/>
    </location>
</feature>
<dbReference type="GO" id="GO:0051865">
    <property type="term" value="P:protein autoubiquitination"/>
    <property type="evidence" value="ECO:0007669"/>
    <property type="project" value="TreeGrafter"/>
</dbReference>
<dbReference type="GO" id="GO:0016235">
    <property type="term" value="C:aggresome"/>
    <property type="evidence" value="ECO:0007669"/>
    <property type="project" value="TreeGrafter"/>
</dbReference>
<dbReference type="CDD" id="cd19756">
    <property type="entry name" value="Bbox2"/>
    <property type="match status" value="1"/>
</dbReference>
<dbReference type="InterPro" id="IPR000315">
    <property type="entry name" value="Znf_B-box"/>
</dbReference>
<dbReference type="GO" id="GO:0006513">
    <property type="term" value="P:protein monoubiquitination"/>
    <property type="evidence" value="ECO:0007669"/>
    <property type="project" value="TreeGrafter"/>
</dbReference>
<dbReference type="GO" id="GO:0008270">
    <property type="term" value="F:zinc ion binding"/>
    <property type="evidence" value="ECO:0007669"/>
    <property type="project" value="UniProtKB-KW"/>
</dbReference>